<proteinExistence type="predicted"/>
<name>A0A3S5CFZ2_9PLAT</name>
<feature type="region of interest" description="Disordered" evidence="1">
    <location>
        <begin position="1"/>
        <end position="22"/>
    </location>
</feature>
<comment type="caution">
    <text evidence="2">The sequence shown here is derived from an EMBL/GenBank/DDBJ whole genome shotgun (WGS) entry which is preliminary data.</text>
</comment>
<evidence type="ECO:0000313" key="2">
    <source>
        <dbReference type="EMBL" id="VEL18022.1"/>
    </source>
</evidence>
<dbReference type="EMBL" id="CAAALY010035292">
    <property type="protein sequence ID" value="VEL18022.1"/>
    <property type="molecule type" value="Genomic_DNA"/>
</dbReference>
<dbReference type="Proteomes" id="UP000784294">
    <property type="component" value="Unassembled WGS sequence"/>
</dbReference>
<reference evidence="2" key="1">
    <citation type="submission" date="2018-11" db="EMBL/GenBank/DDBJ databases">
        <authorList>
            <consortium name="Pathogen Informatics"/>
        </authorList>
    </citation>
    <scope>NUCLEOTIDE SEQUENCE</scope>
</reference>
<feature type="region of interest" description="Disordered" evidence="1">
    <location>
        <begin position="157"/>
        <end position="201"/>
    </location>
</feature>
<protein>
    <submittedName>
        <fullName evidence="2">Uncharacterized protein</fullName>
    </submittedName>
</protein>
<gene>
    <name evidence="2" type="ORF">PXEA_LOCUS11462</name>
</gene>
<sequence length="201" mass="22274">MHPDFIEFSDDNDDANDKDASSMLHSDCGRIMPQYDGVGDELDEDESATHYCRQQLQHQQQHQQMMMLLPGGHLATPAGQRELFKPHQLPIPSVPRTSFASLGLVGPNSGILSAEMAETIDTDHNASNGQDEEEEDDDVDEDDAAFAAIYADYFDESDEEDIVDPALTRDPTDHGSEYGWPILSGNRKRPAPNTPFLNIVS</sequence>
<dbReference type="AlphaFoldDB" id="A0A3S5CFZ2"/>
<keyword evidence="3" id="KW-1185">Reference proteome</keyword>
<organism evidence="2 3">
    <name type="scientific">Protopolystoma xenopodis</name>
    <dbReference type="NCBI Taxonomy" id="117903"/>
    <lineage>
        <taxon>Eukaryota</taxon>
        <taxon>Metazoa</taxon>
        <taxon>Spiralia</taxon>
        <taxon>Lophotrochozoa</taxon>
        <taxon>Platyhelminthes</taxon>
        <taxon>Monogenea</taxon>
        <taxon>Polyopisthocotylea</taxon>
        <taxon>Polystomatidea</taxon>
        <taxon>Polystomatidae</taxon>
        <taxon>Protopolystoma</taxon>
    </lineage>
</organism>
<evidence type="ECO:0000256" key="1">
    <source>
        <dbReference type="SAM" id="MobiDB-lite"/>
    </source>
</evidence>
<accession>A0A3S5CFZ2</accession>
<evidence type="ECO:0000313" key="3">
    <source>
        <dbReference type="Proteomes" id="UP000784294"/>
    </source>
</evidence>